<evidence type="ECO:0000313" key="2">
    <source>
        <dbReference type="EMBL" id="WOV84287.1"/>
    </source>
</evidence>
<reference evidence="2 3" key="1">
    <citation type="submission" date="2023-01" db="EMBL/GenBank/DDBJ databases">
        <title>Sporosarcina sp. nov., isolated from Korean tranditional fermented seafood 'Jeotgal'.</title>
        <authorList>
            <person name="Yang A.-I."/>
        </authorList>
    </citation>
    <scope>NUCLEOTIDE SEQUENCE [LARGE SCALE GENOMIC DNA]</scope>
    <source>
        <strain evidence="2 3">B2O-1</strain>
    </source>
</reference>
<keyword evidence="1" id="KW-0472">Membrane</keyword>
<evidence type="ECO:0000313" key="3">
    <source>
        <dbReference type="Proteomes" id="UP001303532"/>
    </source>
</evidence>
<accession>A0ABZ0KWJ3</accession>
<gene>
    <name evidence="2" type="ORF">PGH26_15700</name>
</gene>
<feature type="transmembrane region" description="Helical" evidence="1">
    <location>
        <begin position="6"/>
        <end position="28"/>
    </location>
</feature>
<evidence type="ECO:0000256" key="1">
    <source>
        <dbReference type="SAM" id="Phobius"/>
    </source>
</evidence>
<feature type="transmembrane region" description="Helical" evidence="1">
    <location>
        <begin position="133"/>
        <end position="154"/>
    </location>
</feature>
<feature type="transmembrane region" description="Helical" evidence="1">
    <location>
        <begin position="88"/>
        <end position="112"/>
    </location>
</feature>
<name>A0ABZ0KWJ3_9BACL</name>
<sequence>MLSRKILAASGSGVLFFILLGFFIPVPFGKTITSVPQYFESVFLSISGYLLYGTSIILFYGITCSIISEKSAVLISKKVKSNRLDLPISGLLHASFGFVFSGYGLIASLLFYAVDHLIKSRKITVSRKQLVTALVLPIALYVLCMGTLATADFLSGGWKDLLV</sequence>
<feature type="transmembrane region" description="Helical" evidence="1">
    <location>
        <begin position="49"/>
        <end position="68"/>
    </location>
</feature>
<dbReference type="RefSeq" id="WP_323691945.1">
    <property type="nucleotide sequence ID" value="NZ_CP116341.1"/>
</dbReference>
<organism evidence="2 3">
    <name type="scientific">Sporosarcina jeotgali</name>
    <dbReference type="NCBI Taxonomy" id="3020056"/>
    <lineage>
        <taxon>Bacteria</taxon>
        <taxon>Bacillati</taxon>
        <taxon>Bacillota</taxon>
        <taxon>Bacilli</taxon>
        <taxon>Bacillales</taxon>
        <taxon>Caryophanaceae</taxon>
        <taxon>Sporosarcina</taxon>
    </lineage>
</organism>
<keyword evidence="1" id="KW-1133">Transmembrane helix</keyword>
<protein>
    <submittedName>
        <fullName evidence="2">Uncharacterized protein</fullName>
    </submittedName>
</protein>
<proteinExistence type="predicted"/>
<dbReference type="EMBL" id="CP116341">
    <property type="protein sequence ID" value="WOV84287.1"/>
    <property type="molecule type" value="Genomic_DNA"/>
</dbReference>
<dbReference type="Proteomes" id="UP001303532">
    <property type="component" value="Chromosome"/>
</dbReference>
<keyword evidence="3" id="KW-1185">Reference proteome</keyword>
<keyword evidence="1" id="KW-0812">Transmembrane</keyword>